<name>A0A0E9RH42_ANGAN</name>
<dbReference type="EMBL" id="GBXM01080450">
    <property type="protein sequence ID" value="JAH28127.1"/>
    <property type="molecule type" value="Transcribed_RNA"/>
</dbReference>
<dbReference type="AlphaFoldDB" id="A0A0E9RH42"/>
<reference evidence="1" key="2">
    <citation type="journal article" date="2015" name="Fish Shellfish Immunol.">
        <title>Early steps in the European eel (Anguilla anguilla)-Vibrio vulnificus interaction in the gills: Role of the RtxA13 toxin.</title>
        <authorList>
            <person name="Callol A."/>
            <person name="Pajuelo D."/>
            <person name="Ebbesson L."/>
            <person name="Teles M."/>
            <person name="MacKenzie S."/>
            <person name="Amaro C."/>
        </authorList>
    </citation>
    <scope>NUCLEOTIDE SEQUENCE</scope>
</reference>
<organism evidence="1">
    <name type="scientific">Anguilla anguilla</name>
    <name type="common">European freshwater eel</name>
    <name type="synonym">Muraena anguilla</name>
    <dbReference type="NCBI Taxonomy" id="7936"/>
    <lineage>
        <taxon>Eukaryota</taxon>
        <taxon>Metazoa</taxon>
        <taxon>Chordata</taxon>
        <taxon>Craniata</taxon>
        <taxon>Vertebrata</taxon>
        <taxon>Euteleostomi</taxon>
        <taxon>Actinopterygii</taxon>
        <taxon>Neopterygii</taxon>
        <taxon>Teleostei</taxon>
        <taxon>Anguilliformes</taxon>
        <taxon>Anguillidae</taxon>
        <taxon>Anguilla</taxon>
    </lineage>
</organism>
<protein>
    <submittedName>
        <fullName evidence="1">Uncharacterized protein</fullName>
    </submittedName>
</protein>
<proteinExistence type="predicted"/>
<evidence type="ECO:0000313" key="1">
    <source>
        <dbReference type="EMBL" id="JAH28127.1"/>
    </source>
</evidence>
<sequence>MFFFFFFFYLHHSVLKHTFFLQSLTPWKLI</sequence>
<accession>A0A0E9RH42</accession>
<reference evidence="1" key="1">
    <citation type="submission" date="2014-11" db="EMBL/GenBank/DDBJ databases">
        <authorList>
            <person name="Amaro Gonzalez C."/>
        </authorList>
    </citation>
    <scope>NUCLEOTIDE SEQUENCE</scope>
</reference>